<organism evidence="2 3">
    <name type="scientific">Cryptolaemus montrouzieri</name>
    <dbReference type="NCBI Taxonomy" id="559131"/>
    <lineage>
        <taxon>Eukaryota</taxon>
        <taxon>Metazoa</taxon>
        <taxon>Ecdysozoa</taxon>
        <taxon>Arthropoda</taxon>
        <taxon>Hexapoda</taxon>
        <taxon>Insecta</taxon>
        <taxon>Pterygota</taxon>
        <taxon>Neoptera</taxon>
        <taxon>Endopterygota</taxon>
        <taxon>Coleoptera</taxon>
        <taxon>Polyphaga</taxon>
        <taxon>Cucujiformia</taxon>
        <taxon>Coccinelloidea</taxon>
        <taxon>Coccinellidae</taxon>
        <taxon>Scymninae</taxon>
        <taxon>Scymnini</taxon>
        <taxon>Cryptolaemus</taxon>
    </lineage>
</organism>
<sequence>MNRGQNLDEMLTKTVSVDEQDKENISPLLKSTGNVPSLLPGTRTRHLSNSSSSSSSSKSSSSSSSSSSDEEAKINTNPVASTSEGAGQITTEANTSEGQKIIKGKKRVRNEANWKSIIAKTVSTQNRVCLK</sequence>
<evidence type="ECO:0000313" key="3">
    <source>
        <dbReference type="Proteomes" id="UP001516400"/>
    </source>
</evidence>
<gene>
    <name evidence="2" type="ORF">HHI36_000170</name>
</gene>
<accession>A0ABD2P4I9</accession>
<dbReference type="AlphaFoldDB" id="A0ABD2P4I9"/>
<proteinExistence type="predicted"/>
<feature type="region of interest" description="Disordered" evidence="1">
    <location>
        <begin position="1"/>
        <end position="107"/>
    </location>
</feature>
<feature type="compositionally biased region" description="Polar residues" evidence="1">
    <location>
        <begin position="74"/>
        <end position="98"/>
    </location>
</feature>
<protein>
    <submittedName>
        <fullName evidence="2">Uncharacterized protein</fullName>
    </submittedName>
</protein>
<feature type="compositionally biased region" description="Low complexity" evidence="1">
    <location>
        <begin position="48"/>
        <end position="67"/>
    </location>
</feature>
<reference evidence="2 3" key="1">
    <citation type="journal article" date="2021" name="BMC Biol.">
        <title>Horizontally acquired antibacterial genes associated with adaptive radiation of ladybird beetles.</title>
        <authorList>
            <person name="Li H.S."/>
            <person name="Tang X.F."/>
            <person name="Huang Y.H."/>
            <person name="Xu Z.Y."/>
            <person name="Chen M.L."/>
            <person name="Du X.Y."/>
            <person name="Qiu B.Y."/>
            <person name="Chen P.T."/>
            <person name="Zhang W."/>
            <person name="Slipinski A."/>
            <person name="Escalona H.E."/>
            <person name="Waterhouse R.M."/>
            <person name="Zwick A."/>
            <person name="Pang H."/>
        </authorList>
    </citation>
    <scope>NUCLEOTIDE SEQUENCE [LARGE SCALE GENOMIC DNA]</scope>
    <source>
        <strain evidence="2">SYSU2018</strain>
    </source>
</reference>
<evidence type="ECO:0000313" key="2">
    <source>
        <dbReference type="EMBL" id="KAL3285638.1"/>
    </source>
</evidence>
<dbReference type="Proteomes" id="UP001516400">
    <property type="component" value="Unassembled WGS sequence"/>
</dbReference>
<keyword evidence="3" id="KW-1185">Reference proteome</keyword>
<name>A0ABD2P4I9_9CUCU</name>
<dbReference type="EMBL" id="JABFTP020000185">
    <property type="protein sequence ID" value="KAL3285638.1"/>
    <property type="molecule type" value="Genomic_DNA"/>
</dbReference>
<evidence type="ECO:0000256" key="1">
    <source>
        <dbReference type="SAM" id="MobiDB-lite"/>
    </source>
</evidence>
<comment type="caution">
    <text evidence="2">The sequence shown here is derived from an EMBL/GenBank/DDBJ whole genome shotgun (WGS) entry which is preliminary data.</text>
</comment>